<dbReference type="Proteomes" id="UP000194266">
    <property type="component" value="Unassembled WGS sequence"/>
</dbReference>
<dbReference type="InterPro" id="IPR041626">
    <property type="entry name" value="Prot_ATP_ID_OB_N"/>
</dbReference>
<dbReference type="GO" id="GO:0000502">
    <property type="term" value="C:proteasome complex"/>
    <property type="evidence" value="ECO:0007669"/>
    <property type="project" value="UniProtKB-KW"/>
</dbReference>
<comment type="subunit">
    <text evidence="4">Homohexamer. Assembles into a hexameric ring structure.</text>
</comment>
<dbReference type="Pfam" id="PF00004">
    <property type="entry name" value="AAA"/>
    <property type="match status" value="1"/>
</dbReference>
<feature type="region of interest" description="Disordered" evidence="6">
    <location>
        <begin position="1"/>
        <end position="23"/>
    </location>
</feature>
<protein>
    <recommendedName>
        <fullName evidence="4">AAA ATPase forming ring-shaped complexes</fullName>
        <shortName evidence="4">ARC</shortName>
    </recommendedName>
</protein>
<dbReference type="InterPro" id="IPR012340">
    <property type="entry name" value="NA-bd_OB-fold"/>
</dbReference>
<evidence type="ECO:0000256" key="4">
    <source>
        <dbReference type="HAMAP-Rule" id="MF_02112"/>
    </source>
</evidence>
<dbReference type="InterPro" id="IPR050168">
    <property type="entry name" value="AAA_ATPase_domain"/>
</dbReference>
<dbReference type="InterPro" id="IPR032501">
    <property type="entry name" value="Prot_ATP_ID_OB_2nd"/>
</dbReference>
<evidence type="ECO:0000256" key="1">
    <source>
        <dbReference type="ARBA" id="ARBA00022741"/>
    </source>
</evidence>
<evidence type="ECO:0000313" key="8">
    <source>
        <dbReference type="EMBL" id="OSZ60359.1"/>
    </source>
</evidence>
<dbReference type="Gene3D" id="1.20.5.170">
    <property type="match status" value="1"/>
</dbReference>
<dbReference type="Gene3D" id="3.40.50.300">
    <property type="entry name" value="P-loop containing nucleotide triphosphate hydrolases"/>
    <property type="match status" value="1"/>
</dbReference>
<gene>
    <name evidence="4" type="primary">arc</name>
    <name evidence="8" type="ORF">OQI_11075</name>
</gene>
<dbReference type="InterPro" id="IPR027417">
    <property type="entry name" value="P-loop_NTPase"/>
</dbReference>
<name>A0ABX3YLL5_9ACTN</name>
<keyword evidence="1 4" id="KW-0547">Nucleotide-binding</keyword>
<evidence type="ECO:0000256" key="5">
    <source>
        <dbReference type="RuleBase" id="RU003651"/>
    </source>
</evidence>
<dbReference type="Gene3D" id="2.40.50.140">
    <property type="entry name" value="Nucleic acid-binding proteins"/>
    <property type="match status" value="2"/>
</dbReference>
<dbReference type="Gene3D" id="1.10.8.60">
    <property type="match status" value="1"/>
</dbReference>
<dbReference type="PANTHER" id="PTHR23077:SF144">
    <property type="entry name" value="PROTEASOME-ASSOCIATED ATPASE"/>
    <property type="match status" value="1"/>
</dbReference>
<accession>A0ABX3YLL5</accession>
<evidence type="ECO:0000259" key="7">
    <source>
        <dbReference type="SMART" id="SM00382"/>
    </source>
</evidence>
<dbReference type="InterPro" id="IPR003593">
    <property type="entry name" value="AAA+_ATPase"/>
</dbReference>
<comment type="similarity">
    <text evidence="4 5">Belongs to the AAA ATPase family.</text>
</comment>
<keyword evidence="2 4" id="KW-0067">ATP-binding</keyword>
<evidence type="ECO:0000256" key="3">
    <source>
        <dbReference type="ARBA" id="ARBA00023054"/>
    </source>
</evidence>
<feature type="binding site" evidence="4">
    <location>
        <begin position="276"/>
        <end position="281"/>
    </location>
    <ligand>
        <name>ATP</name>
        <dbReference type="ChEBI" id="CHEBI:30616"/>
    </ligand>
</feature>
<proteinExistence type="inferred from homology"/>
<dbReference type="InterPro" id="IPR003959">
    <property type="entry name" value="ATPase_AAA_core"/>
</dbReference>
<dbReference type="Pfam" id="PF16450">
    <property type="entry name" value="Prot_ATP_ID_OB_C"/>
    <property type="match status" value="1"/>
</dbReference>
<evidence type="ECO:0000256" key="6">
    <source>
        <dbReference type="SAM" id="MobiDB-lite"/>
    </source>
</evidence>
<sequence length="588" mass="65084">MAAHDDDMNRGIRPGRGSDDPAGQIAYLEQEIAVLRRKLADSPRHTRILEERIVELQTNLAGVSAQNERLANTLREARDQIVALKEEVDRLAQPPAGFGVFLAANEDGTADIFTGGRKLRVNVSPSVELDELRRGQEVMLNEALNVVEAMEFERVGDIVTLKEILEDGERALVLGHTDEERVVRLAEPLLDVTIRPGDALLLEPRSGYVYEVVPKSEVEELVLEEVPDIGYEQIGGLGNQIEAIRDAVELPYLYPDLFKEHELRPPKGVLLYGPPGCGKTLIAKAVANSLAKKVAEVTGQAAGKSFFLNIKGPELLNKYVGETERQIRLVFQRAREKASEGTPVIVFFDEMESLFRTRGSGVSSDVENTIVPQLLAEIDGVEGLQNVVVIGASNREDMIDPAILRPGRLDVKIKIERPDAEAAKDIFGKYLTERLPLHSEDLGEHGGDRGACVQAMIQTAVEHMYAESEENRFLEVTYANGDKEVLYFKDFNSGAMIENIVGRAKKMAIKDFLEHSQKGLRVSHLLQACVDEFKENEDLPNTTNPDDWARISGKKGERIVYIRTLITGKQGADTGRSIDTVANTGQYL</sequence>
<dbReference type="SUPFAM" id="SSF52540">
    <property type="entry name" value="P-loop containing nucleoside triphosphate hydrolases"/>
    <property type="match status" value="1"/>
</dbReference>
<keyword evidence="9" id="KW-1185">Reference proteome</keyword>
<organism evidence="8 9">
    <name type="scientific">Streptomyces pharetrae CZA14</name>
    <dbReference type="NCBI Taxonomy" id="1144883"/>
    <lineage>
        <taxon>Bacteria</taxon>
        <taxon>Bacillati</taxon>
        <taxon>Actinomycetota</taxon>
        <taxon>Actinomycetes</taxon>
        <taxon>Kitasatosporales</taxon>
        <taxon>Streptomycetaceae</taxon>
        <taxon>Streptomyces</taxon>
    </lineage>
</organism>
<feature type="compositionally biased region" description="Basic and acidic residues" evidence="6">
    <location>
        <begin position="1"/>
        <end position="10"/>
    </location>
</feature>
<dbReference type="PROSITE" id="PS00674">
    <property type="entry name" value="AAA"/>
    <property type="match status" value="1"/>
</dbReference>
<feature type="coiled-coil region" evidence="4">
    <location>
        <begin position="53"/>
        <end position="94"/>
    </location>
</feature>
<reference evidence="8 9" key="1">
    <citation type="submission" date="2016-12" db="EMBL/GenBank/DDBJ databases">
        <title>Genome Mining:The Detection of Biosynthetic Gene Clusters to Aid in the Expression of Curamycin A produced by Streptomyces sp. strain CZA14.</title>
        <authorList>
            <person name="Durrell K.A."/>
            <person name="Kirby B.M."/>
            <person name="Khan W."/>
            <person name="Mthethwa T."/>
            <person name="Le Roes-Hill M."/>
        </authorList>
    </citation>
    <scope>NUCLEOTIDE SEQUENCE [LARGE SCALE GENOMIC DNA]</scope>
    <source>
        <strain evidence="8 9">CZA14</strain>
    </source>
</reference>
<dbReference type="HAMAP" id="MF_02112">
    <property type="entry name" value="ARC_ATPase"/>
    <property type="match status" value="1"/>
</dbReference>
<evidence type="ECO:0000313" key="9">
    <source>
        <dbReference type="Proteomes" id="UP000194266"/>
    </source>
</evidence>
<keyword evidence="8" id="KW-0647">Proteasome</keyword>
<evidence type="ECO:0000256" key="2">
    <source>
        <dbReference type="ARBA" id="ARBA00022840"/>
    </source>
</evidence>
<dbReference type="PANTHER" id="PTHR23077">
    <property type="entry name" value="AAA-FAMILY ATPASE"/>
    <property type="match status" value="1"/>
</dbReference>
<feature type="domain" description="AAA+ ATPase" evidence="7">
    <location>
        <begin position="265"/>
        <end position="419"/>
    </location>
</feature>
<dbReference type="EMBL" id="MRYD01000043">
    <property type="protein sequence ID" value="OSZ60359.1"/>
    <property type="molecule type" value="Genomic_DNA"/>
</dbReference>
<dbReference type="InterPro" id="IPR003960">
    <property type="entry name" value="ATPase_AAA_CS"/>
</dbReference>
<dbReference type="RefSeq" id="WP_086169176.1">
    <property type="nucleotide sequence ID" value="NZ_MRYD01000043.1"/>
</dbReference>
<comment type="caution">
    <text evidence="8">The sequence shown here is derived from an EMBL/GenBank/DDBJ whole genome shotgun (WGS) entry which is preliminary data.</text>
</comment>
<dbReference type="NCBIfam" id="TIGR03689">
    <property type="entry name" value="pup_AAA"/>
    <property type="match status" value="1"/>
</dbReference>
<dbReference type="InterPro" id="IPR022482">
    <property type="entry name" value="Proteasome_ATPase"/>
</dbReference>
<keyword evidence="3 4" id="KW-0175">Coiled coil</keyword>
<dbReference type="Pfam" id="PF17758">
    <property type="entry name" value="Prot_ATP_ID_OB_N"/>
    <property type="match status" value="1"/>
</dbReference>
<dbReference type="SMART" id="SM00382">
    <property type="entry name" value="AAA"/>
    <property type="match status" value="1"/>
</dbReference>